<accession>A0A371C2M9</accession>
<dbReference type="EMBL" id="KZ859044">
    <property type="protein sequence ID" value="RDW24210.1"/>
    <property type="molecule type" value="Genomic_DNA"/>
</dbReference>
<dbReference type="VEuPathDB" id="FungiDB:YALI0_D12276g"/>
<protein>
    <submittedName>
        <fullName evidence="2">Uncharacterized protein</fullName>
    </submittedName>
</protein>
<evidence type="ECO:0000313" key="3">
    <source>
        <dbReference type="Proteomes" id="UP000256601"/>
    </source>
</evidence>
<proteinExistence type="predicted"/>
<gene>
    <name evidence="2" type="ORF">B0I71DRAFT_160454</name>
</gene>
<dbReference type="AlphaFoldDB" id="A0A371C2M9"/>
<evidence type="ECO:0000256" key="1">
    <source>
        <dbReference type="SAM" id="MobiDB-lite"/>
    </source>
</evidence>
<dbReference type="VEuPathDB" id="FungiDB:YALI1_D15304g"/>
<evidence type="ECO:0000313" key="2">
    <source>
        <dbReference type="EMBL" id="RDW24210.1"/>
    </source>
</evidence>
<reference evidence="2 3" key="1">
    <citation type="submission" date="2018-07" db="EMBL/GenBank/DDBJ databases">
        <title>Draft Genome Assemblies for Five Robust Yarrowia lipolytica Strains Exhibiting High Lipid Production and Pentose Sugar Utilization and Sugar Alcohol Secretion from Undetoxified Lignocellulosic Biomass Hydrolysates.</title>
        <authorList>
            <consortium name="DOE Joint Genome Institute"/>
            <person name="Walker C."/>
            <person name="Ryu S."/>
            <person name="Na H."/>
            <person name="Zane M."/>
            <person name="LaButti K."/>
            <person name="Lipzen A."/>
            <person name="Haridas S."/>
            <person name="Barry K."/>
            <person name="Grigoriev I.V."/>
            <person name="Quarterman J."/>
            <person name="Slininger P."/>
            <person name="Dien B."/>
            <person name="Trinh C.T."/>
        </authorList>
    </citation>
    <scope>NUCLEOTIDE SEQUENCE [LARGE SCALE GENOMIC DNA]</scope>
    <source>
        <strain evidence="2 3">YB392</strain>
    </source>
</reference>
<feature type="region of interest" description="Disordered" evidence="1">
    <location>
        <begin position="91"/>
        <end position="119"/>
    </location>
</feature>
<feature type="compositionally biased region" description="Basic and acidic residues" evidence="1">
    <location>
        <begin position="107"/>
        <end position="119"/>
    </location>
</feature>
<dbReference type="Proteomes" id="UP000256601">
    <property type="component" value="Unassembled WGS sequence"/>
</dbReference>
<organism evidence="2 3">
    <name type="scientific">Yarrowia lipolytica</name>
    <name type="common">Candida lipolytica</name>
    <dbReference type="NCBI Taxonomy" id="4952"/>
    <lineage>
        <taxon>Eukaryota</taxon>
        <taxon>Fungi</taxon>
        <taxon>Dikarya</taxon>
        <taxon>Ascomycota</taxon>
        <taxon>Saccharomycotina</taxon>
        <taxon>Dipodascomycetes</taxon>
        <taxon>Dipodascales</taxon>
        <taxon>Dipodascales incertae sedis</taxon>
        <taxon>Yarrowia</taxon>
    </lineage>
</organism>
<name>A0A371C2M9_YARLL</name>
<sequence length="269" mass="30874">MKAKDLLVLAVALTLMGGFISWMSMERFSEASGNLFDRRIKTYILTTSCERRCDHLTRWIPQGTFMLDADTAEVAPRCKTHSQWDYKTVPNIQVGRTPGPAPAKKYRSPENDKLKDPDQKFRTPEFQDWMVQIEAKYRNKYAQTLRNCVEGTHELCMLLEDDIVSINKPDVNLFRLAAHTIPKYSGPELLWDCTKRGNGWRSRRIDGNKCQCRIVHRDYAGCLADYFDTSGAPADIALASGKAYCNMKQKWFLRVQQHVGRKSSMGHDN</sequence>